<dbReference type="AlphaFoldDB" id="W6QNC7"/>
<accession>W6QNC7</accession>
<evidence type="ECO:0000313" key="2">
    <source>
        <dbReference type="Proteomes" id="UP000030686"/>
    </source>
</evidence>
<dbReference type="Proteomes" id="UP000030686">
    <property type="component" value="Unassembled WGS sequence"/>
</dbReference>
<reference evidence="1" key="1">
    <citation type="journal article" date="2014" name="Nat. Commun.">
        <title>Multiple recent horizontal transfers of a large genomic region in cheese making fungi.</title>
        <authorList>
            <person name="Cheeseman K."/>
            <person name="Ropars J."/>
            <person name="Renault P."/>
            <person name="Dupont J."/>
            <person name="Gouzy J."/>
            <person name="Branca A."/>
            <person name="Abraham A.L."/>
            <person name="Ceppi M."/>
            <person name="Conseiller E."/>
            <person name="Debuchy R."/>
            <person name="Malagnac F."/>
            <person name="Goarin A."/>
            <person name="Silar P."/>
            <person name="Lacoste S."/>
            <person name="Sallet E."/>
            <person name="Bensimon A."/>
            <person name="Giraud T."/>
            <person name="Brygoo Y."/>
        </authorList>
    </citation>
    <scope>NUCLEOTIDE SEQUENCE [LARGE SCALE GENOMIC DNA]</scope>
    <source>
        <strain evidence="1">FM164</strain>
    </source>
</reference>
<organism evidence="1 2">
    <name type="scientific">Penicillium roqueforti (strain FM164)</name>
    <dbReference type="NCBI Taxonomy" id="1365484"/>
    <lineage>
        <taxon>Eukaryota</taxon>
        <taxon>Fungi</taxon>
        <taxon>Dikarya</taxon>
        <taxon>Ascomycota</taxon>
        <taxon>Pezizomycotina</taxon>
        <taxon>Eurotiomycetes</taxon>
        <taxon>Eurotiomycetidae</taxon>
        <taxon>Eurotiales</taxon>
        <taxon>Aspergillaceae</taxon>
        <taxon>Penicillium</taxon>
    </lineage>
</organism>
<evidence type="ECO:0000313" key="1">
    <source>
        <dbReference type="EMBL" id="CDM38403.1"/>
    </source>
</evidence>
<proteinExistence type="predicted"/>
<gene>
    <name evidence="1" type="ORF">PROQFM164_S12g000012</name>
</gene>
<name>W6QNC7_PENRF</name>
<dbReference type="EMBL" id="HG792026">
    <property type="protein sequence ID" value="CDM38403.1"/>
    <property type="molecule type" value="Genomic_DNA"/>
</dbReference>
<sequence>MIGCISQFEIYSSSAALVQRTIAAAAECSPRSVTTIRSNLRQFGDTRAPSIGAGRPHSITPLMLEALCDHRTLM</sequence>
<dbReference type="OrthoDB" id="4368392at2759"/>
<dbReference type="STRING" id="1365484.W6QNC7"/>
<protein>
    <submittedName>
        <fullName evidence="1">Probable transposable element</fullName>
    </submittedName>
</protein>
<keyword evidence="2" id="KW-1185">Reference proteome</keyword>